<dbReference type="Pfam" id="PF01610">
    <property type="entry name" value="DDE_Tnp_ISL3"/>
    <property type="match status" value="1"/>
</dbReference>
<dbReference type="PANTHER" id="PTHR33498">
    <property type="entry name" value="TRANSPOSASE FOR INSERTION SEQUENCE ELEMENT IS1557"/>
    <property type="match status" value="1"/>
</dbReference>
<organism evidence="2 3">
    <name type="scientific">Rhodopirellula bahusiensis</name>
    <dbReference type="NCBI Taxonomy" id="2014065"/>
    <lineage>
        <taxon>Bacteria</taxon>
        <taxon>Pseudomonadati</taxon>
        <taxon>Planctomycetota</taxon>
        <taxon>Planctomycetia</taxon>
        <taxon>Pirellulales</taxon>
        <taxon>Pirellulaceae</taxon>
        <taxon>Rhodopirellula</taxon>
    </lineage>
</organism>
<dbReference type="PANTHER" id="PTHR33498:SF1">
    <property type="entry name" value="TRANSPOSASE FOR INSERTION SEQUENCE ELEMENT IS1557"/>
    <property type="match status" value="1"/>
</dbReference>
<dbReference type="NCBIfam" id="NF033550">
    <property type="entry name" value="transpos_ISL3"/>
    <property type="match status" value="1"/>
</dbReference>
<dbReference type="InterPro" id="IPR047951">
    <property type="entry name" value="Transpos_ISL3"/>
</dbReference>
<dbReference type="Proteomes" id="UP000225740">
    <property type="component" value="Unassembled WGS sequence"/>
</dbReference>
<evidence type="ECO:0000259" key="1">
    <source>
        <dbReference type="Pfam" id="PF01610"/>
    </source>
</evidence>
<dbReference type="EMBL" id="NIZW01000008">
    <property type="protein sequence ID" value="PHQ34995.1"/>
    <property type="molecule type" value="Genomic_DNA"/>
</dbReference>
<sequence length="415" mass="48719">MQLKTILNRVERQKGFVYTRIRWSDDNQAISISIKPHARSRPICSGCGTKRPGYDTRGERRFEFVPLWGFPVFFLYAMRRVACPACGVVIEKVPWADGKHHSTYSYRIFLAAWAKRLSWKETALVFGTSWDTVYRAIAWVVRWGLIHREIGSIEAIGVDEIAYRRGHKYLTLVYQIDADCRRLLYVARDRTEESLRGFFNAVPETSIQSLKFICTDMWRQYMNVIAEKAADVVHILDRYHVMKKFGDALNKVRVEEARQLKADGYEEVPKGSRWCLLKRPENLTDKQTVKLDDLLQYNLKSIKAYLMREDFQRFWSYQSPAWAGRFLDQWCTRAMRSKIEPMKDMARTLRRHRTLLLNWFLARGEISNGSVEGMNTKAKLALRKAYGFKSYKTIEIALYHQLGKLPEPNQTHRFC</sequence>
<name>A0A2G1W7I1_9BACT</name>
<dbReference type="GeneID" id="90608726"/>
<proteinExistence type="predicted"/>
<protein>
    <submittedName>
        <fullName evidence="2">ISL3 family transposase</fullName>
    </submittedName>
</protein>
<dbReference type="OrthoDB" id="286035at2"/>
<evidence type="ECO:0000313" key="2">
    <source>
        <dbReference type="EMBL" id="PHQ34995.1"/>
    </source>
</evidence>
<reference evidence="2 3" key="1">
    <citation type="submission" date="2017-06" db="EMBL/GenBank/DDBJ databases">
        <title>Description of Rhodopirellula bahusiensis sp. nov.</title>
        <authorList>
            <person name="Kizina J."/>
            <person name="Harder J."/>
        </authorList>
    </citation>
    <scope>NUCLEOTIDE SEQUENCE [LARGE SCALE GENOMIC DNA]</scope>
    <source>
        <strain evidence="2 3">SWK21</strain>
    </source>
</reference>
<keyword evidence="3" id="KW-1185">Reference proteome</keyword>
<feature type="domain" description="Transposase IS204/IS1001/IS1096/IS1165 DDE" evidence="1">
    <location>
        <begin position="156"/>
        <end position="393"/>
    </location>
</feature>
<gene>
    <name evidence="2" type="ORF">CEE69_11205</name>
</gene>
<dbReference type="AlphaFoldDB" id="A0A2G1W7I1"/>
<comment type="caution">
    <text evidence="2">The sequence shown here is derived from an EMBL/GenBank/DDBJ whole genome shotgun (WGS) entry which is preliminary data.</text>
</comment>
<evidence type="ECO:0000313" key="3">
    <source>
        <dbReference type="Proteomes" id="UP000225740"/>
    </source>
</evidence>
<dbReference type="InterPro" id="IPR002560">
    <property type="entry name" value="Transposase_DDE"/>
</dbReference>
<dbReference type="RefSeq" id="WP_099260770.1">
    <property type="nucleotide sequence ID" value="NZ_NIZW01000008.1"/>
</dbReference>
<accession>A0A2G1W7I1</accession>